<feature type="transmembrane region" description="Helical" evidence="6">
    <location>
        <begin position="218"/>
        <end position="238"/>
    </location>
</feature>
<feature type="transmembrane region" description="Helical" evidence="6">
    <location>
        <begin position="51"/>
        <end position="72"/>
    </location>
</feature>
<feature type="transmembrane region" description="Helical" evidence="6">
    <location>
        <begin position="84"/>
        <end position="103"/>
    </location>
</feature>
<protein>
    <submittedName>
        <fullName evidence="7">Cytochrome c oxidase assembly factor CtaG</fullName>
    </submittedName>
</protein>
<feature type="transmembrane region" description="Helical" evidence="6">
    <location>
        <begin position="258"/>
        <end position="277"/>
    </location>
</feature>
<evidence type="ECO:0000256" key="1">
    <source>
        <dbReference type="ARBA" id="ARBA00004651"/>
    </source>
</evidence>
<dbReference type="AlphaFoldDB" id="A0A7X2IYA6"/>
<accession>A0A7X2IYA6</accession>
<keyword evidence="4 6" id="KW-1133">Transmembrane helix</keyword>
<evidence type="ECO:0000256" key="5">
    <source>
        <dbReference type="ARBA" id="ARBA00023136"/>
    </source>
</evidence>
<gene>
    <name evidence="7" type="primary">ctaG</name>
    <name evidence="7" type="ORF">GJU40_05850</name>
</gene>
<comment type="caution">
    <text evidence="7">The sequence shown here is derived from an EMBL/GenBank/DDBJ whole genome shotgun (WGS) entry which is preliminary data.</text>
</comment>
<dbReference type="RefSeq" id="WP_154306825.1">
    <property type="nucleotide sequence ID" value="NZ_WKKI01000006.1"/>
</dbReference>
<comment type="subcellular location">
    <subcellularLocation>
        <location evidence="1">Cell membrane</location>
        <topology evidence="1">Multi-pass membrane protein</topology>
    </subcellularLocation>
</comment>
<feature type="transmembrane region" description="Helical" evidence="6">
    <location>
        <begin position="188"/>
        <end position="211"/>
    </location>
</feature>
<feature type="transmembrane region" description="Helical" evidence="6">
    <location>
        <begin position="12"/>
        <end position="31"/>
    </location>
</feature>
<feature type="transmembrane region" description="Helical" evidence="6">
    <location>
        <begin position="123"/>
        <end position="142"/>
    </location>
</feature>
<reference evidence="7 8" key="1">
    <citation type="submission" date="2019-11" db="EMBL/GenBank/DDBJ databases">
        <title>Bacillus lacus genome.</title>
        <authorList>
            <person name="Allen C.J."/>
            <person name="Newman J.D."/>
        </authorList>
    </citation>
    <scope>NUCLEOTIDE SEQUENCE [LARGE SCALE GENOMIC DNA]</scope>
    <source>
        <strain evidence="7 8">KCTC 33946</strain>
    </source>
</reference>
<dbReference type="Pfam" id="PF09678">
    <property type="entry name" value="Caa3_CtaG"/>
    <property type="match status" value="1"/>
</dbReference>
<evidence type="ECO:0000256" key="2">
    <source>
        <dbReference type="ARBA" id="ARBA00022475"/>
    </source>
</evidence>
<dbReference type="OrthoDB" id="128422at2"/>
<keyword evidence="3 6" id="KW-0812">Transmembrane</keyword>
<dbReference type="NCBIfam" id="TIGR02737">
    <property type="entry name" value="caa3_CtaG"/>
    <property type="match status" value="1"/>
</dbReference>
<sequence>MENISIFGFRALWSPYFFLFVLLLSVLYFIIIGPLRNKFQDSEPVSPKTKALFITSMALLYIIKGSPVDLLSHLMFSAHMTQMAILYLVFTPLLIVSIPAWLWRAVIYKPVIKPVFSFFTKPLIALIFFNGAFSFYHIPLIFDFVKTNPIYHSSMSIFLFSASLAMWWPLVNRLPEWKELSGLKKVGYIFADGVLLTPACALIIFASASLYSTYSDPTAWITALHLCVPADMLSGINLSGPEMFNTLPLVEDQQLGGVIMKIIQEIVYGIILGMVFFEWVRKEKERDELEASIGTLNAGAVK</sequence>
<keyword evidence="2" id="KW-1003">Cell membrane</keyword>
<keyword evidence="8" id="KW-1185">Reference proteome</keyword>
<dbReference type="Proteomes" id="UP000448867">
    <property type="component" value="Unassembled WGS sequence"/>
</dbReference>
<evidence type="ECO:0000256" key="3">
    <source>
        <dbReference type="ARBA" id="ARBA00022692"/>
    </source>
</evidence>
<dbReference type="InterPro" id="IPR014108">
    <property type="entry name" value="Caa3-assmbl_CtaG"/>
</dbReference>
<organism evidence="7 8">
    <name type="scientific">Metabacillus lacus</name>
    <dbReference type="NCBI Taxonomy" id="1983721"/>
    <lineage>
        <taxon>Bacteria</taxon>
        <taxon>Bacillati</taxon>
        <taxon>Bacillota</taxon>
        <taxon>Bacilli</taxon>
        <taxon>Bacillales</taxon>
        <taxon>Bacillaceae</taxon>
        <taxon>Metabacillus</taxon>
    </lineage>
</organism>
<feature type="transmembrane region" description="Helical" evidence="6">
    <location>
        <begin position="149"/>
        <end position="168"/>
    </location>
</feature>
<evidence type="ECO:0000313" key="8">
    <source>
        <dbReference type="Proteomes" id="UP000448867"/>
    </source>
</evidence>
<evidence type="ECO:0000313" key="7">
    <source>
        <dbReference type="EMBL" id="MRX71697.1"/>
    </source>
</evidence>
<dbReference type="GO" id="GO:0005886">
    <property type="term" value="C:plasma membrane"/>
    <property type="evidence" value="ECO:0007669"/>
    <property type="project" value="UniProtKB-SubCell"/>
</dbReference>
<dbReference type="InterPro" id="IPR019108">
    <property type="entry name" value="Caa3_assmbl_CtaG-rel"/>
</dbReference>
<keyword evidence="5 6" id="KW-0472">Membrane</keyword>
<proteinExistence type="predicted"/>
<evidence type="ECO:0000256" key="4">
    <source>
        <dbReference type="ARBA" id="ARBA00022989"/>
    </source>
</evidence>
<dbReference type="EMBL" id="WKKI01000006">
    <property type="protein sequence ID" value="MRX71697.1"/>
    <property type="molecule type" value="Genomic_DNA"/>
</dbReference>
<evidence type="ECO:0000256" key="6">
    <source>
        <dbReference type="SAM" id="Phobius"/>
    </source>
</evidence>
<name>A0A7X2IYA6_9BACI</name>